<keyword evidence="1" id="KW-1133">Transmembrane helix</keyword>
<accession>A0A974P3V7</accession>
<feature type="transmembrane region" description="Helical" evidence="1">
    <location>
        <begin position="12"/>
        <end position="34"/>
    </location>
</feature>
<feature type="transmembrane region" description="Helical" evidence="1">
    <location>
        <begin position="106"/>
        <end position="130"/>
    </location>
</feature>
<protein>
    <submittedName>
        <fullName evidence="2">MFS transporter</fullName>
    </submittedName>
</protein>
<keyword evidence="1" id="KW-0472">Membrane</keyword>
<organism evidence="2">
    <name type="scientific">Phenylobacterium glaciei</name>
    <dbReference type="NCBI Taxonomy" id="2803784"/>
    <lineage>
        <taxon>Bacteria</taxon>
        <taxon>Pseudomonadati</taxon>
        <taxon>Pseudomonadota</taxon>
        <taxon>Alphaproteobacteria</taxon>
        <taxon>Caulobacterales</taxon>
        <taxon>Caulobacteraceae</taxon>
        <taxon>Phenylobacterium</taxon>
    </lineage>
</organism>
<feature type="transmembrane region" description="Helical" evidence="1">
    <location>
        <begin position="79"/>
        <end position="100"/>
    </location>
</feature>
<dbReference type="EMBL" id="CP068570">
    <property type="protein sequence ID" value="QQZ50218.1"/>
    <property type="molecule type" value="Genomic_DNA"/>
</dbReference>
<gene>
    <name evidence="2" type="ORF">JKL49_00205</name>
</gene>
<feature type="transmembrane region" description="Helical" evidence="1">
    <location>
        <begin position="46"/>
        <end position="67"/>
    </location>
</feature>
<keyword evidence="1" id="KW-0812">Transmembrane</keyword>
<proteinExistence type="predicted"/>
<evidence type="ECO:0000313" key="2">
    <source>
        <dbReference type="EMBL" id="QQZ50218.1"/>
    </source>
</evidence>
<evidence type="ECO:0000256" key="1">
    <source>
        <dbReference type="SAM" id="Phobius"/>
    </source>
</evidence>
<feature type="transmembrane region" description="Helical" evidence="1">
    <location>
        <begin position="151"/>
        <end position="176"/>
    </location>
</feature>
<dbReference type="Pfam" id="PF13347">
    <property type="entry name" value="MFS_2"/>
    <property type="match status" value="1"/>
</dbReference>
<dbReference type="SUPFAM" id="SSF103473">
    <property type="entry name" value="MFS general substrate transporter"/>
    <property type="match status" value="1"/>
</dbReference>
<name>A0A974P3V7_9CAUL</name>
<dbReference type="InterPro" id="IPR036259">
    <property type="entry name" value="MFS_trans_sf"/>
</dbReference>
<dbReference type="AlphaFoldDB" id="A0A974P3V7"/>
<sequence>MVGTLSHRSFLRILVANLFGAMAGGLTLSISLYFTTFFWEFSSAQIALFTFASLTAALFAFAAAPMFSQKFGKKRSAMTLLLIGVAVGCTPIVLRLMGLFPENGSALLFPIIFLQNVVSTGATITANILTSSMIADVVEDSELKTGRRSEGLFFAASAFVAKAVTGIGIFTSAMLLKAAAFPQGAKPGEVDPRSSPGWG</sequence>
<reference evidence="2" key="1">
    <citation type="submission" date="2021-01" db="EMBL/GenBank/DDBJ databases">
        <title>Genome sequence of Phenylobacterium sp. 20VBR1 isolated from a valley glaceir, Ny-Alesund, Svalbard.</title>
        <authorList>
            <person name="Thomas F.A."/>
            <person name="Krishnan K.P."/>
            <person name="Sinha R.K."/>
        </authorList>
    </citation>
    <scope>NUCLEOTIDE SEQUENCE</scope>
    <source>
        <strain evidence="2">20VBR1</strain>
    </source>
</reference>